<sequence length="159" mass="16910">YADLLQVGARNMQNYRLLQACGAVDRPVLLKRGLAATLDELMQAAEYILAGGNQQVALCERGIRSFEPTVRFTLDITAIPVLKQLTSLPVVVDPSHAAGRAEYVGAIARAAVAAGADGLLVEVHPNPSEALSDGAQSLDPRGFDRLYEETGRVAQAVGR</sequence>
<dbReference type="Pfam" id="PF00793">
    <property type="entry name" value="DAHP_synth_1"/>
    <property type="match status" value="1"/>
</dbReference>
<dbReference type="InterPro" id="IPR013785">
    <property type="entry name" value="Aldolase_TIM"/>
</dbReference>
<keyword evidence="1" id="KW-0808">Transferase</keyword>
<dbReference type="SUPFAM" id="SSF51569">
    <property type="entry name" value="Aldolase"/>
    <property type="match status" value="1"/>
</dbReference>
<proteinExistence type="predicted"/>
<dbReference type="PANTHER" id="PTHR43018:SF2">
    <property type="entry name" value="PHOSPHO-2-DEHYDRO-3-DEOXYHEPTONATE ALDOLASE"/>
    <property type="match status" value="1"/>
</dbReference>
<feature type="non-terminal residue" evidence="3">
    <location>
        <position position="1"/>
    </location>
</feature>
<dbReference type="AlphaFoldDB" id="T0Z7I0"/>
<feature type="non-terminal residue" evidence="3">
    <location>
        <position position="159"/>
    </location>
</feature>
<reference evidence="3" key="1">
    <citation type="submission" date="2013-08" db="EMBL/GenBank/DDBJ databases">
        <authorList>
            <person name="Mendez C."/>
            <person name="Richter M."/>
            <person name="Ferrer M."/>
            <person name="Sanchez J."/>
        </authorList>
    </citation>
    <scope>NUCLEOTIDE SEQUENCE</scope>
</reference>
<feature type="domain" description="DAHP synthetase I/KDSA" evidence="2">
    <location>
        <begin position="1"/>
        <end position="148"/>
    </location>
</feature>
<dbReference type="PANTHER" id="PTHR43018">
    <property type="entry name" value="PHOSPHO-2-DEHYDRO-3-DEOXYHEPTONATE ALDOLASE"/>
    <property type="match status" value="1"/>
</dbReference>
<dbReference type="Gene3D" id="3.20.20.70">
    <property type="entry name" value="Aldolase class I"/>
    <property type="match status" value="1"/>
</dbReference>
<dbReference type="GO" id="GO:0016740">
    <property type="term" value="F:transferase activity"/>
    <property type="evidence" value="ECO:0007669"/>
    <property type="project" value="UniProtKB-KW"/>
</dbReference>
<evidence type="ECO:0000259" key="2">
    <source>
        <dbReference type="Pfam" id="PF00793"/>
    </source>
</evidence>
<comment type="caution">
    <text evidence="3">The sequence shown here is derived from an EMBL/GenBank/DDBJ whole genome shotgun (WGS) entry which is preliminary data.</text>
</comment>
<reference evidence="3" key="2">
    <citation type="journal article" date="2014" name="ISME J.">
        <title>Microbial stratification in low pH oxic and suboxic macroscopic growths along an acid mine drainage.</title>
        <authorList>
            <person name="Mendez-Garcia C."/>
            <person name="Mesa V."/>
            <person name="Sprenger R.R."/>
            <person name="Richter M."/>
            <person name="Diez M.S."/>
            <person name="Solano J."/>
            <person name="Bargiela R."/>
            <person name="Golyshina O.V."/>
            <person name="Manteca A."/>
            <person name="Ramos J.L."/>
            <person name="Gallego J.R."/>
            <person name="Llorente I."/>
            <person name="Martins Dos Santos V.A."/>
            <person name="Jensen O.N."/>
            <person name="Pelaez A.I."/>
            <person name="Sanchez J."/>
            <person name="Ferrer M."/>
        </authorList>
    </citation>
    <scope>NUCLEOTIDE SEQUENCE</scope>
</reference>
<evidence type="ECO:0000256" key="1">
    <source>
        <dbReference type="ARBA" id="ARBA00022679"/>
    </source>
</evidence>
<name>T0Z7I0_9ZZZZ</name>
<dbReference type="InterPro" id="IPR052899">
    <property type="entry name" value="Class-I_DAHP_synthase"/>
</dbReference>
<organism evidence="3">
    <name type="scientific">mine drainage metagenome</name>
    <dbReference type="NCBI Taxonomy" id="410659"/>
    <lineage>
        <taxon>unclassified sequences</taxon>
        <taxon>metagenomes</taxon>
        <taxon>ecological metagenomes</taxon>
    </lineage>
</organism>
<dbReference type="InterPro" id="IPR006218">
    <property type="entry name" value="DAHP1/KDSA"/>
</dbReference>
<accession>T0Z7I0</accession>
<protein>
    <submittedName>
        <fullName evidence="3">Phospho-2-dehydro-3-deoxyheptonate aldolase</fullName>
    </submittedName>
</protein>
<dbReference type="EMBL" id="AUZX01011223">
    <property type="protein sequence ID" value="EQD43981.1"/>
    <property type="molecule type" value="Genomic_DNA"/>
</dbReference>
<evidence type="ECO:0000313" key="3">
    <source>
        <dbReference type="EMBL" id="EQD43981.1"/>
    </source>
</evidence>
<gene>
    <name evidence="3" type="ORF">B1A_15294</name>
</gene>